<evidence type="ECO:0000313" key="3">
    <source>
        <dbReference type="EMBL" id="TMW98934.1"/>
    </source>
</evidence>
<evidence type="ECO:0000256" key="2">
    <source>
        <dbReference type="SAM" id="Phobius"/>
    </source>
</evidence>
<dbReference type="PANTHER" id="PTHR33237:SF40">
    <property type="match status" value="1"/>
</dbReference>
<dbReference type="PANTHER" id="PTHR33237">
    <property type="entry name" value="F2P16.13 PROTEIN-RELATED"/>
    <property type="match status" value="1"/>
</dbReference>
<comment type="caution">
    <text evidence="3">The sequence shown here is derived from an EMBL/GenBank/DDBJ whole genome shotgun (WGS) entry which is preliminary data.</text>
</comment>
<keyword evidence="2" id="KW-1133">Transmembrane helix</keyword>
<dbReference type="AlphaFoldDB" id="A0A6N2BVL3"/>
<evidence type="ECO:0000256" key="1">
    <source>
        <dbReference type="SAM" id="MobiDB-lite"/>
    </source>
</evidence>
<feature type="compositionally biased region" description="Basic and acidic residues" evidence="1">
    <location>
        <begin position="45"/>
        <end position="63"/>
    </location>
</feature>
<keyword evidence="2" id="KW-0472">Membrane</keyword>
<name>A0A6N2BVL3_SOLCI</name>
<gene>
    <name evidence="3" type="ORF">EJD97_003286</name>
</gene>
<accession>A0A6N2BVL3</accession>
<organism evidence="3">
    <name type="scientific">Solanum chilense</name>
    <name type="common">Tomato</name>
    <name type="synonym">Lycopersicon chilense</name>
    <dbReference type="NCBI Taxonomy" id="4083"/>
    <lineage>
        <taxon>Eukaryota</taxon>
        <taxon>Viridiplantae</taxon>
        <taxon>Streptophyta</taxon>
        <taxon>Embryophyta</taxon>
        <taxon>Tracheophyta</taxon>
        <taxon>Spermatophyta</taxon>
        <taxon>Magnoliopsida</taxon>
        <taxon>eudicotyledons</taxon>
        <taxon>Gunneridae</taxon>
        <taxon>Pentapetalae</taxon>
        <taxon>asterids</taxon>
        <taxon>lamiids</taxon>
        <taxon>Solanales</taxon>
        <taxon>Solanaceae</taxon>
        <taxon>Solanoideae</taxon>
        <taxon>Solaneae</taxon>
        <taxon>Solanum</taxon>
        <taxon>Solanum subgen. Lycopersicon</taxon>
    </lineage>
</organism>
<keyword evidence="2" id="KW-0812">Transmembrane</keyword>
<feature type="transmembrane region" description="Helical" evidence="2">
    <location>
        <begin position="18"/>
        <end position="39"/>
    </location>
</feature>
<feature type="region of interest" description="Disordered" evidence="1">
    <location>
        <begin position="45"/>
        <end position="73"/>
    </location>
</feature>
<reference evidence="3" key="1">
    <citation type="submission" date="2019-05" db="EMBL/GenBank/DDBJ databases">
        <title>The de novo reference genome and transcriptome assemblies of the wild tomato species Solanum chilense.</title>
        <authorList>
            <person name="Stam R."/>
            <person name="Nosenko T."/>
            <person name="Hoerger A.C."/>
            <person name="Stephan W."/>
            <person name="Seidel M.A."/>
            <person name="Kuhn J.M.M."/>
            <person name="Haberer G."/>
            <person name="Tellier A."/>
        </authorList>
    </citation>
    <scope>NUCLEOTIDE SEQUENCE</scope>
    <source>
        <tissue evidence="3">Mature leaves</tissue>
    </source>
</reference>
<protein>
    <submittedName>
        <fullName evidence="3">Uncharacterized protein</fullName>
    </submittedName>
</protein>
<sequence>MEAIWNLEEKWKISTRGAIALLVICTCSLVIGTCIIAALRRNVRRRTEDQEPRVDGSTDRDCSEPPAEQGPVKEVLTSSVRLSQKEKLSPLLVSGDLQTEADFGWQNRGSASPVWKRPILMGEKCELPKFSGLILYDQRGHATSSSR</sequence>
<proteinExistence type="predicted"/>
<dbReference type="EMBL" id="RXGB01001443">
    <property type="protein sequence ID" value="TMW98934.1"/>
    <property type="molecule type" value="Genomic_DNA"/>
</dbReference>